<proteinExistence type="predicted"/>
<dbReference type="GO" id="GO:0005794">
    <property type="term" value="C:Golgi apparatus"/>
    <property type="evidence" value="ECO:0007669"/>
    <property type="project" value="TreeGrafter"/>
</dbReference>
<dbReference type="PANTHER" id="PTHR13448">
    <property type="entry name" value="TRANSMEMBRANE PROTEIN 214"/>
    <property type="match status" value="1"/>
</dbReference>
<dbReference type="Proteomes" id="UP000029121">
    <property type="component" value="Unassembled WGS sequence"/>
</dbReference>
<dbReference type="GO" id="GO:0005783">
    <property type="term" value="C:endoplasmic reticulum"/>
    <property type="evidence" value="ECO:0007669"/>
    <property type="project" value="TreeGrafter"/>
</dbReference>
<gene>
    <name evidence="2" type="ORF">CARUB_v10006031mg</name>
</gene>
<accession>R0F722</accession>
<dbReference type="InterPro" id="IPR019308">
    <property type="entry name" value="TMEM214"/>
</dbReference>
<dbReference type="AlphaFoldDB" id="R0F722"/>
<evidence type="ECO:0000256" key="1">
    <source>
        <dbReference type="SAM" id="MobiDB-lite"/>
    </source>
</evidence>
<sequence>MGRRKTKDNRENLSDPIKSNPKAEEVLSVSCPEAVAEETDVGDVSTAAEETEKAIASLAEAAAKIVPSDLAAYLAKEEDVPELGLWSFYFYLESAFPQISSQWLNVFYEVPSSDVSNFLLQSL</sequence>
<dbReference type="EMBL" id="KB870811">
    <property type="protein sequence ID" value="EOA17662.1"/>
    <property type="molecule type" value="Genomic_DNA"/>
</dbReference>
<protein>
    <submittedName>
        <fullName evidence="2">Uncharacterized protein</fullName>
    </submittedName>
</protein>
<name>R0F722_9BRAS</name>
<keyword evidence="3" id="KW-1185">Reference proteome</keyword>
<feature type="region of interest" description="Disordered" evidence="1">
    <location>
        <begin position="1"/>
        <end position="23"/>
    </location>
</feature>
<organism evidence="2 3">
    <name type="scientific">Capsella rubella</name>
    <dbReference type="NCBI Taxonomy" id="81985"/>
    <lineage>
        <taxon>Eukaryota</taxon>
        <taxon>Viridiplantae</taxon>
        <taxon>Streptophyta</taxon>
        <taxon>Embryophyta</taxon>
        <taxon>Tracheophyta</taxon>
        <taxon>Spermatophyta</taxon>
        <taxon>Magnoliopsida</taxon>
        <taxon>eudicotyledons</taxon>
        <taxon>Gunneridae</taxon>
        <taxon>Pentapetalae</taxon>
        <taxon>rosids</taxon>
        <taxon>malvids</taxon>
        <taxon>Brassicales</taxon>
        <taxon>Brassicaceae</taxon>
        <taxon>Camelineae</taxon>
        <taxon>Capsella</taxon>
    </lineage>
</organism>
<reference evidence="3" key="1">
    <citation type="journal article" date="2013" name="Nat. Genet.">
        <title>The Capsella rubella genome and the genomic consequences of rapid mating system evolution.</title>
        <authorList>
            <person name="Slotte T."/>
            <person name="Hazzouri K.M."/>
            <person name="Agren J.A."/>
            <person name="Koenig D."/>
            <person name="Maumus F."/>
            <person name="Guo Y.L."/>
            <person name="Steige K."/>
            <person name="Platts A.E."/>
            <person name="Escobar J.S."/>
            <person name="Newman L.K."/>
            <person name="Wang W."/>
            <person name="Mandakova T."/>
            <person name="Vello E."/>
            <person name="Smith L.M."/>
            <person name="Henz S.R."/>
            <person name="Steffen J."/>
            <person name="Takuno S."/>
            <person name="Brandvain Y."/>
            <person name="Coop G."/>
            <person name="Andolfatto P."/>
            <person name="Hu T.T."/>
            <person name="Blanchette M."/>
            <person name="Clark R.M."/>
            <person name="Quesneville H."/>
            <person name="Nordborg M."/>
            <person name="Gaut B.S."/>
            <person name="Lysak M.A."/>
            <person name="Jenkins J."/>
            <person name="Grimwood J."/>
            <person name="Chapman J."/>
            <person name="Prochnik S."/>
            <person name="Shu S."/>
            <person name="Rokhsar D."/>
            <person name="Schmutz J."/>
            <person name="Weigel D."/>
            <person name="Wright S.I."/>
        </authorList>
    </citation>
    <scope>NUCLEOTIDE SEQUENCE [LARGE SCALE GENOMIC DNA]</scope>
    <source>
        <strain evidence="3">cv. Monte Gargano</strain>
    </source>
</reference>
<dbReference type="PANTHER" id="PTHR13448:SF10">
    <property type="entry name" value="GCF C-TERMINAL DOMAIN-CONTAINING PROTEIN"/>
    <property type="match status" value="1"/>
</dbReference>
<evidence type="ECO:0000313" key="2">
    <source>
        <dbReference type="EMBL" id="EOA17662.1"/>
    </source>
</evidence>
<evidence type="ECO:0000313" key="3">
    <source>
        <dbReference type="Proteomes" id="UP000029121"/>
    </source>
</evidence>